<name>A0A7X6RK44_9NOCA</name>
<sequence>MQMHLVVEFPALPPLHFRADAGAARAFRAEMARWHRHVSVRLDDAVLPTMRPLPCHRLFEKT</sequence>
<dbReference type="Proteomes" id="UP000523447">
    <property type="component" value="Unassembled WGS sequence"/>
</dbReference>
<protein>
    <submittedName>
        <fullName evidence="1">Uncharacterized protein</fullName>
    </submittedName>
</protein>
<accession>A0A7X6RK44</accession>
<reference evidence="1 2" key="1">
    <citation type="submission" date="2020-04" db="EMBL/GenBank/DDBJ databases">
        <title>MicrobeNet Type strains.</title>
        <authorList>
            <person name="Nicholson A.C."/>
        </authorList>
    </citation>
    <scope>NUCLEOTIDE SEQUENCE [LARGE SCALE GENOMIC DNA]</scope>
    <source>
        <strain evidence="1 2">DSM 44445</strain>
    </source>
</reference>
<evidence type="ECO:0000313" key="1">
    <source>
        <dbReference type="EMBL" id="NKY88865.1"/>
    </source>
</evidence>
<organism evidence="1 2">
    <name type="scientific">Nocardia veterana</name>
    <dbReference type="NCBI Taxonomy" id="132249"/>
    <lineage>
        <taxon>Bacteria</taxon>
        <taxon>Bacillati</taxon>
        <taxon>Actinomycetota</taxon>
        <taxon>Actinomycetes</taxon>
        <taxon>Mycobacteriales</taxon>
        <taxon>Nocardiaceae</taxon>
        <taxon>Nocardia</taxon>
    </lineage>
</organism>
<proteinExistence type="predicted"/>
<gene>
    <name evidence="1" type="ORF">HGA07_25020</name>
</gene>
<dbReference type="RefSeq" id="WP_040724009.1">
    <property type="nucleotide sequence ID" value="NZ_CAWPHS010000030.1"/>
</dbReference>
<comment type="caution">
    <text evidence="1">The sequence shown here is derived from an EMBL/GenBank/DDBJ whole genome shotgun (WGS) entry which is preliminary data.</text>
</comment>
<dbReference type="EMBL" id="JAAXPE010000036">
    <property type="protein sequence ID" value="NKY88865.1"/>
    <property type="molecule type" value="Genomic_DNA"/>
</dbReference>
<keyword evidence="2" id="KW-1185">Reference proteome</keyword>
<evidence type="ECO:0000313" key="2">
    <source>
        <dbReference type="Proteomes" id="UP000523447"/>
    </source>
</evidence>
<dbReference type="AlphaFoldDB" id="A0A7X6RK44"/>